<evidence type="ECO:0000313" key="4">
    <source>
        <dbReference type="EMBL" id="PKC65333.1"/>
    </source>
</evidence>
<feature type="signal peptide" evidence="2">
    <location>
        <begin position="1"/>
        <end position="24"/>
    </location>
</feature>
<protein>
    <submittedName>
        <fullName evidence="4">Uncharacterized protein</fullName>
    </submittedName>
</protein>
<dbReference type="VEuPathDB" id="FungiDB:RhiirFUN_005668"/>
<dbReference type="EMBL" id="LLXH01000552">
    <property type="protein sequence ID" value="PKC65333.1"/>
    <property type="molecule type" value="Genomic_DNA"/>
</dbReference>
<evidence type="ECO:0000313" key="5">
    <source>
        <dbReference type="Proteomes" id="UP000232688"/>
    </source>
</evidence>
<organism evidence="4 5">
    <name type="scientific">Rhizophagus irregularis</name>
    <dbReference type="NCBI Taxonomy" id="588596"/>
    <lineage>
        <taxon>Eukaryota</taxon>
        <taxon>Fungi</taxon>
        <taxon>Fungi incertae sedis</taxon>
        <taxon>Mucoromycota</taxon>
        <taxon>Glomeromycotina</taxon>
        <taxon>Glomeromycetes</taxon>
        <taxon>Glomerales</taxon>
        <taxon>Glomeraceae</taxon>
        <taxon>Rhizophagus</taxon>
    </lineage>
</organism>
<keyword evidence="2" id="KW-0732">Signal</keyword>
<sequence>MKLSKVLFLIALITLNVLLVSVSSAPMMMRLEKRPKGTIPPSGPSKGGNDIPVGSSKPDNP</sequence>
<name>A0A2I1FBH6_9GLOM</name>
<accession>A0A2I1FBH6</accession>
<dbReference type="VEuPathDB" id="FungiDB:FUN_005953"/>
<comment type="caution">
    <text evidence="4">The sequence shown here is derived from an EMBL/GenBank/DDBJ whole genome shotgun (WGS) entry which is preliminary data.</text>
</comment>
<dbReference type="Proteomes" id="UP000232688">
    <property type="component" value="Unassembled WGS sequence"/>
</dbReference>
<reference evidence="4 5" key="4">
    <citation type="submission" date="2017-10" db="EMBL/GenBank/DDBJ databases">
        <title>Genome analyses suggest a sexual origin of heterokaryosis in a supposedly ancient asexual fungus.</title>
        <authorList>
            <person name="Corradi N."/>
            <person name="Sedzielewska K."/>
            <person name="Noel J."/>
            <person name="Charron P."/>
            <person name="Farinelli L."/>
            <person name="Marton T."/>
            <person name="Kruger M."/>
            <person name="Pelin A."/>
            <person name="Brachmann A."/>
            <person name="Corradi N."/>
        </authorList>
    </citation>
    <scope>NUCLEOTIDE SEQUENCE [LARGE SCALE GENOMIC DNA]</scope>
    <source>
        <strain evidence="4 5">A1</strain>
    </source>
</reference>
<evidence type="ECO:0000313" key="3">
    <source>
        <dbReference type="EMBL" id="PKC10925.1"/>
    </source>
</evidence>
<feature type="chain" id="PRO_5014111298" evidence="2">
    <location>
        <begin position="25"/>
        <end position="61"/>
    </location>
</feature>
<dbReference type="EMBL" id="LLXJ01000349">
    <property type="protein sequence ID" value="PKC10925.1"/>
    <property type="molecule type" value="Genomic_DNA"/>
</dbReference>
<dbReference type="VEuPathDB" id="FungiDB:RhiirA1_420564"/>
<reference evidence="4 5" key="3">
    <citation type="submission" date="2017-10" db="EMBL/GenBank/DDBJ databases">
        <title>Extensive intraspecific genome diversity in a model arbuscular mycorrhizal fungus.</title>
        <authorList>
            <person name="Chen E.C.H."/>
            <person name="Morin E."/>
            <person name="Baudet D."/>
            <person name="Noel J."/>
            <person name="Ndikumana S."/>
            <person name="Charron P."/>
            <person name="St-Onge C."/>
            <person name="Giorgi J."/>
            <person name="Grigoriev I.V."/>
            <person name="Roux C."/>
            <person name="Martin F.M."/>
            <person name="Corradi N."/>
        </authorList>
    </citation>
    <scope>NUCLEOTIDE SEQUENCE [LARGE SCALE GENOMIC DNA]</scope>
    <source>
        <strain evidence="4 5">A1</strain>
    </source>
</reference>
<reference evidence="3 6" key="1">
    <citation type="submission" date="2016-04" db="EMBL/GenBank/DDBJ databases">
        <title>Genome analyses suggest a sexual origin of heterokaryosis in a supposedly ancient asexual fungus.</title>
        <authorList>
            <person name="Ropars J."/>
            <person name="Sedzielewska K."/>
            <person name="Noel J."/>
            <person name="Charron P."/>
            <person name="Farinelli L."/>
            <person name="Marton T."/>
            <person name="Kruger M."/>
            <person name="Pelin A."/>
            <person name="Brachmann A."/>
            <person name="Corradi N."/>
        </authorList>
    </citation>
    <scope>NUCLEOTIDE SEQUENCE [LARGE SCALE GENOMIC DNA]</scope>
    <source>
        <strain evidence="3 6">A5</strain>
    </source>
</reference>
<gene>
    <name evidence="4" type="ORF">RhiirA1_420564</name>
    <name evidence="3" type="ORF">RhiirA5_354884</name>
</gene>
<proteinExistence type="predicted"/>
<dbReference type="Proteomes" id="UP000232722">
    <property type="component" value="Unassembled WGS sequence"/>
</dbReference>
<feature type="region of interest" description="Disordered" evidence="1">
    <location>
        <begin position="33"/>
        <end position="61"/>
    </location>
</feature>
<evidence type="ECO:0000256" key="1">
    <source>
        <dbReference type="SAM" id="MobiDB-lite"/>
    </source>
</evidence>
<reference evidence="3 6" key="2">
    <citation type="submission" date="2017-09" db="EMBL/GenBank/DDBJ databases">
        <title>Extensive intraspecific genome diversity in a model arbuscular mycorrhizal fungus.</title>
        <authorList>
            <person name="Chen E.C."/>
            <person name="Morin E."/>
            <person name="Beaudet D."/>
            <person name="Noel J."/>
            <person name="Ndikumana S."/>
            <person name="Charron P."/>
            <person name="St-Onge C."/>
            <person name="Giorgi J."/>
            <person name="Grigoriev I.V."/>
            <person name="Roux C."/>
            <person name="Martin F.M."/>
            <person name="Corradi N."/>
        </authorList>
    </citation>
    <scope>NUCLEOTIDE SEQUENCE [LARGE SCALE GENOMIC DNA]</scope>
    <source>
        <strain evidence="3 6">A5</strain>
    </source>
</reference>
<evidence type="ECO:0000313" key="6">
    <source>
        <dbReference type="Proteomes" id="UP000232722"/>
    </source>
</evidence>
<dbReference type="AlphaFoldDB" id="A0A2I1FBH6"/>
<dbReference type="OrthoDB" id="1937538at2759"/>
<evidence type="ECO:0000256" key="2">
    <source>
        <dbReference type="SAM" id="SignalP"/>
    </source>
</evidence>